<name>A0A0Q0EES8_PSEA0</name>
<reference evidence="1 2" key="1">
    <citation type="submission" date="2015-09" db="EMBL/GenBank/DDBJ databases">
        <title>Genome announcement of multiple Pseudomonas syringae strains.</title>
        <authorList>
            <person name="Thakur S."/>
            <person name="Wang P.W."/>
            <person name="Gong Y."/>
            <person name="Weir B.S."/>
            <person name="Guttman D.S."/>
        </authorList>
    </citation>
    <scope>NUCLEOTIDE SEQUENCE [LARGE SCALE GENOMIC DNA]</scope>
    <source>
        <strain evidence="1 2">ICMP3962</strain>
    </source>
</reference>
<dbReference type="PATRIC" id="fig|251720.4.peg.1332"/>
<comment type="caution">
    <text evidence="1">The sequence shown here is derived from an EMBL/GenBank/DDBJ whole genome shotgun (WGS) entry which is preliminary data.</text>
</comment>
<accession>A0A0Q0EES8</accession>
<proteinExistence type="predicted"/>
<sequence>MTQTLSSLAITPTPLKPADTWPAASAALKRLDELRTLLAIELKAQPGPGEALLTALGGADVSERELEIFSLLQQTDDYWTDPGKNAESRRDRLVPALQRALRDEASVRIHERDLESGYLVCLPDSPDQSPALTYASLHVQLHDDEHVEMAGALAISEEQGRTLLMLPGLGIMGFATQALMLATLARWLNTATLQDALLNTMERRHQDQLFKIIQDADLYLEPFKAEDLQLQPVTTTPFMHVLDRLLNKQRNDIRHACERPDTEDRATRQALIQAAIDMRGLLGPAYMLELRELTNRQRQYHRSLPDWMKIASEADLQTYAWHLRHYDEAHAAMLSVLGAARPLQNILPKHVCAPGWPMTWAMIWTHAH</sequence>
<dbReference type="EMBL" id="LJRQ01000303">
    <property type="protein sequence ID" value="KPZ09652.1"/>
    <property type="molecule type" value="Genomic_DNA"/>
</dbReference>
<dbReference type="AlphaFoldDB" id="A0A0Q0EES8"/>
<evidence type="ECO:0000313" key="1">
    <source>
        <dbReference type="EMBL" id="KPZ09652.1"/>
    </source>
</evidence>
<organism evidence="1 2">
    <name type="scientific">Pseudomonas amygdali pv. ulmi</name>
    <dbReference type="NCBI Taxonomy" id="251720"/>
    <lineage>
        <taxon>Bacteria</taxon>
        <taxon>Pseudomonadati</taxon>
        <taxon>Pseudomonadota</taxon>
        <taxon>Gammaproteobacteria</taxon>
        <taxon>Pseudomonadales</taxon>
        <taxon>Pseudomonadaceae</taxon>
        <taxon>Pseudomonas</taxon>
        <taxon>Pseudomonas amygdali</taxon>
    </lineage>
</organism>
<protein>
    <submittedName>
        <fullName evidence="1">Putative cysteine peptidase toxin</fullName>
    </submittedName>
</protein>
<evidence type="ECO:0000313" key="2">
    <source>
        <dbReference type="Proteomes" id="UP000050266"/>
    </source>
</evidence>
<gene>
    <name evidence="1" type="ORF">ALO41_01016</name>
</gene>
<dbReference type="Proteomes" id="UP000050266">
    <property type="component" value="Unassembled WGS sequence"/>
</dbReference>